<evidence type="ECO:0000313" key="5">
    <source>
        <dbReference type="Proteomes" id="UP000249757"/>
    </source>
</evidence>
<gene>
    <name evidence="3" type="ORF">Ptr86124_006430</name>
    <name evidence="2" type="ORF">PtrM4_067660</name>
</gene>
<proteinExistence type="predicted"/>
<keyword evidence="5" id="KW-1185">Reference proteome</keyword>
<evidence type="ECO:0000256" key="1">
    <source>
        <dbReference type="SAM" id="MobiDB-lite"/>
    </source>
</evidence>
<organism evidence="2 4">
    <name type="scientific">Pyrenophora tritici-repentis</name>
    <dbReference type="NCBI Taxonomy" id="45151"/>
    <lineage>
        <taxon>Eukaryota</taxon>
        <taxon>Fungi</taxon>
        <taxon>Dikarya</taxon>
        <taxon>Ascomycota</taxon>
        <taxon>Pezizomycotina</taxon>
        <taxon>Dothideomycetes</taxon>
        <taxon>Pleosporomycetidae</taxon>
        <taxon>Pleosporales</taxon>
        <taxon>Pleosporineae</taxon>
        <taxon>Pleosporaceae</taxon>
        <taxon>Pyrenophora</taxon>
    </lineage>
</organism>
<dbReference type="EMBL" id="NQIK02000002">
    <property type="protein sequence ID" value="KAF7575142.1"/>
    <property type="molecule type" value="Genomic_DNA"/>
</dbReference>
<reference evidence="3" key="3">
    <citation type="journal article" date="2022" name="bioRxiv">
        <title>A global pangenome for the wheat fungal pathogen Pyrenophora tritici-repentis and prediction of effector protein structural homology.</title>
        <authorList>
            <person name="Moolhuijzen P."/>
            <person name="See P.T."/>
            <person name="Shi G."/>
            <person name="Powell H.R."/>
            <person name="Cockram J."/>
            <person name="Jorgensen L.N."/>
            <person name="Benslimane H."/>
            <person name="Strelkov S.E."/>
            <person name="Turner J."/>
            <person name="Liu Z."/>
            <person name="Moffat C.S."/>
        </authorList>
    </citation>
    <scope>NUCLEOTIDE SEQUENCE</scope>
    <source>
        <strain evidence="3">86-124</strain>
    </source>
</reference>
<evidence type="ECO:0000313" key="3">
    <source>
        <dbReference type="EMBL" id="KAI1515107.1"/>
    </source>
</evidence>
<evidence type="ECO:0000313" key="4">
    <source>
        <dbReference type="Proteomes" id="UP000245464"/>
    </source>
</evidence>
<dbReference type="EMBL" id="NRDI02000007">
    <property type="protein sequence ID" value="KAI1515107.1"/>
    <property type="molecule type" value="Genomic_DNA"/>
</dbReference>
<sequence length="88" mass="10088">MISYERLIARLPTLRTIADQEFPGDENEERRRLVYLATKVLSPGPLEQWLHVKIKDIHESFDGPVQEEQAPAPKKRKLAPTAEAAPER</sequence>
<dbReference type="AlphaFoldDB" id="A0A2W1CUS7"/>
<comment type="caution">
    <text evidence="2">The sequence shown here is derived from an EMBL/GenBank/DDBJ whole genome shotgun (WGS) entry which is preliminary data.</text>
</comment>
<dbReference type="Proteomes" id="UP000249757">
    <property type="component" value="Unassembled WGS sequence"/>
</dbReference>
<reference evidence="3" key="2">
    <citation type="submission" date="2021-05" db="EMBL/GenBank/DDBJ databases">
        <authorList>
            <person name="Moolhuijzen P.M."/>
            <person name="Moffat C.S."/>
        </authorList>
    </citation>
    <scope>NUCLEOTIDE SEQUENCE</scope>
    <source>
        <strain evidence="3">86-124</strain>
    </source>
</reference>
<protein>
    <submittedName>
        <fullName evidence="2">Uncharacterized protein</fullName>
    </submittedName>
</protein>
<dbReference type="Proteomes" id="UP000245464">
    <property type="component" value="Chromosome 2"/>
</dbReference>
<evidence type="ECO:0000313" key="2">
    <source>
        <dbReference type="EMBL" id="KAF7575142.1"/>
    </source>
</evidence>
<reference evidence="2 4" key="1">
    <citation type="journal article" date="2018" name="BMC Genomics">
        <title>Comparative genomics of the wheat fungal pathogen Pyrenophora tritici-repentis reveals chromosomal variations and genome plasticity.</title>
        <authorList>
            <person name="Moolhuijzen P."/>
            <person name="See P.T."/>
            <person name="Hane J.K."/>
            <person name="Shi G."/>
            <person name="Liu Z."/>
            <person name="Oliver R.P."/>
            <person name="Moffat C.S."/>
        </authorList>
    </citation>
    <scope>NUCLEOTIDE SEQUENCE [LARGE SCALE GENOMIC DNA]</scope>
    <source>
        <strain evidence="2">M4</strain>
    </source>
</reference>
<accession>A0A2W1CUS7</accession>
<dbReference type="OrthoDB" id="3800338at2759"/>
<name>A0A2W1CUS7_9PLEO</name>
<reference evidence="5" key="4">
    <citation type="journal article" date="2022" name="Microb. Genom.">
        <title>A global pangenome for the wheat fungal pathogen Pyrenophora tritici-repentis and prediction of effector protein structural homology.</title>
        <authorList>
            <person name="Moolhuijzen P.M."/>
            <person name="See P.T."/>
            <person name="Shi G."/>
            <person name="Powell H.R."/>
            <person name="Cockram J."/>
            <person name="Jorgensen L.N."/>
            <person name="Benslimane H."/>
            <person name="Strelkov S.E."/>
            <person name="Turner J."/>
            <person name="Liu Z."/>
            <person name="Moffat C.S."/>
        </authorList>
    </citation>
    <scope>NUCLEOTIDE SEQUENCE [LARGE SCALE GENOMIC DNA]</scope>
</reference>
<feature type="region of interest" description="Disordered" evidence="1">
    <location>
        <begin position="61"/>
        <end position="88"/>
    </location>
</feature>